<dbReference type="Proteomes" id="UP000053864">
    <property type="component" value="Unassembled WGS sequence"/>
</dbReference>
<sequence>MIDRRTSTNNQNNKNCRDKSSWIHLGRENQKMNCGSVRETSMM</sequence>
<organism evidence="2 3">
    <name type="scientific">Phytophthora nicotianae</name>
    <name type="common">Potato buckeye rot agent</name>
    <name type="synonym">Phytophthora parasitica</name>
    <dbReference type="NCBI Taxonomy" id="4792"/>
    <lineage>
        <taxon>Eukaryota</taxon>
        <taxon>Sar</taxon>
        <taxon>Stramenopiles</taxon>
        <taxon>Oomycota</taxon>
        <taxon>Peronosporomycetes</taxon>
        <taxon>Peronosporales</taxon>
        <taxon>Peronosporaceae</taxon>
        <taxon>Phytophthora</taxon>
    </lineage>
</organism>
<feature type="region of interest" description="Disordered" evidence="1">
    <location>
        <begin position="1"/>
        <end position="20"/>
    </location>
</feature>
<dbReference type="VEuPathDB" id="FungiDB:PPTG_22378"/>
<evidence type="ECO:0000313" key="2">
    <source>
        <dbReference type="EMBL" id="ETL45751.1"/>
    </source>
</evidence>
<name>W2JH46_PHYNI</name>
<evidence type="ECO:0000313" key="3">
    <source>
        <dbReference type="Proteomes" id="UP000053864"/>
    </source>
</evidence>
<reference evidence="2 3" key="1">
    <citation type="submission" date="2013-11" db="EMBL/GenBank/DDBJ databases">
        <title>The Genome Sequence of Phytophthora parasitica CJ05E6.</title>
        <authorList>
            <consortium name="The Broad Institute Genomics Platform"/>
            <person name="Russ C."/>
            <person name="Tyler B."/>
            <person name="Panabieres F."/>
            <person name="Shan W."/>
            <person name="Tripathy S."/>
            <person name="Grunwald N."/>
            <person name="Machado M."/>
            <person name="Johnson C.S."/>
            <person name="Arredondo F."/>
            <person name="Hong C."/>
            <person name="Coffey M."/>
            <person name="Young S.K."/>
            <person name="Zeng Q."/>
            <person name="Gargeya S."/>
            <person name="Fitzgerald M."/>
            <person name="Abouelleil A."/>
            <person name="Alvarado L."/>
            <person name="Chapman S.B."/>
            <person name="Gainer-Dewar J."/>
            <person name="Goldberg J."/>
            <person name="Griggs A."/>
            <person name="Gujja S."/>
            <person name="Hansen M."/>
            <person name="Howarth C."/>
            <person name="Imamovic A."/>
            <person name="Ireland A."/>
            <person name="Larimer J."/>
            <person name="McCowan C."/>
            <person name="Murphy C."/>
            <person name="Pearson M."/>
            <person name="Poon T.W."/>
            <person name="Priest M."/>
            <person name="Roberts A."/>
            <person name="Saif S."/>
            <person name="Shea T."/>
            <person name="Sykes S."/>
            <person name="Wortman J."/>
            <person name="Nusbaum C."/>
            <person name="Birren B."/>
        </authorList>
    </citation>
    <scope>NUCLEOTIDE SEQUENCE [LARGE SCALE GENOMIC DNA]</scope>
    <source>
        <strain evidence="2 3">CJ05E6</strain>
    </source>
</reference>
<accession>W2JH46</accession>
<proteinExistence type="predicted"/>
<evidence type="ECO:0000256" key="1">
    <source>
        <dbReference type="SAM" id="MobiDB-lite"/>
    </source>
</evidence>
<dbReference type="AlphaFoldDB" id="W2JH46"/>
<dbReference type="EMBL" id="KI671698">
    <property type="protein sequence ID" value="ETL45751.1"/>
    <property type="molecule type" value="Genomic_DNA"/>
</dbReference>
<protein>
    <submittedName>
        <fullName evidence="2">Uncharacterized protein</fullName>
    </submittedName>
</protein>
<gene>
    <name evidence="2" type="ORF">L916_04220</name>
</gene>